<dbReference type="InterPro" id="IPR036890">
    <property type="entry name" value="HATPase_C_sf"/>
</dbReference>
<dbReference type="InterPro" id="IPR011006">
    <property type="entry name" value="CheY-like_superfamily"/>
</dbReference>
<keyword evidence="9" id="KW-0418">Kinase</keyword>
<dbReference type="CDD" id="cd16922">
    <property type="entry name" value="HATPase_EvgS-ArcB-TorS-like"/>
    <property type="match status" value="1"/>
</dbReference>
<keyword evidence="10" id="KW-0067">ATP-binding</keyword>
<evidence type="ECO:0000256" key="2">
    <source>
        <dbReference type="ARBA" id="ARBA00004651"/>
    </source>
</evidence>
<gene>
    <name evidence="20" type="ORF">EPV75_04820</name>
</gene>
<dbReference type="Pfam" id="PF00672">
    <property type="entry name" value="HAMP"/>
    <property type="match status" value="1"/>
</dbReference>
<organism evidence="20 21">
    <name type="scientific">Hydrogenovibrio thermophilus</name>
    <dbReference type="NCBI Taxonomy" id="265883"/>
    <lineage>
        <taxon>Bacteria</taxon>
        <taxon>Pseudomonadati</taxon>
        <taxon>Pseudomonadota</taxon>
        <taxon>Gammaproteobacteria</taxon>
        <taxon>Thiotrichales</taxon>
        <taxon>Piscirickettsiaceae</taxon>
        <taxon>Hydrogenovibrio</taxon>
    </lineage>
</organism>
<keyword evidence="13 16" id="KW-0472">Membrane</keyword>
<keyword evidence="11 16" id="KW-1133">Transmembrane helix</keyword>
<dbReference type="Gene3D" id="6.10.340.10">
    <property type="match status" value="1"/>
</dbReference>
<evidence type="ECO:0000313" key="21">
    <source>
        <dbReference type="Proteomes" id="UP000285478"/>
    </source>
</evidence>
<sequence length="772" mass="87409">MNTLIQKLWNQSIRNQLILGTAGILTLLISVFSYFTIHNHSDFLHKEAMAETQDRSLMLAVNSQVWVMANDYVGLEEVISNFEIYKDLIYAAVINMDGKVIAHTDKERIGQYVSDKARVNYLKHLLAQKHQLSDRATIISQNEHHIDLARPIRHNNHYIGWVELRTDQTQRQESISATIRNSLLFTFGALLIGLLVSFLTAKSLTDPLYRLIDTMKRIRKGDKDAMADENGVAEVGQLSHEFNLMLGTLKQNEEELQRTQKNLRQDIRQRVKVEKEIRDLNDNLETIVQDRTKALEEEKEKAEASNRAKSAFLANMSHELRTPLNAILGFSTLMTQSSDIPETEKDNLKIINHSGEHLLQLVNDVLDMSKIEAGHVRLDAEDFDLGELIRNITDMMRIRASEKGLQLLVDQTSKFPRIIHGDAPKLRQILINLLSNAIKFTNQGGITLRLDTLEDDDCNLVLKFEVEDSGTGIEQKDIERIFMPFEQLANATSQKGTGLGLAITRQFVNMMGGDIHVQSKPDEGSIFSFSIQVKHATTDLDLITNGGSDGKAVISLADGEPEWRILVVEDQLENQLLIQKILKQIGFQVKIAENGAKGIELFQTWQPHFIWMDRRMPVMDGLTATRKIRHLPGGDQVKIVALTASVFKDQRDEVMEAGSDDFVRKPYRPEELYDCMARHLPLHYRYAEDGELEDEGSKLLNLSTQDMAQLSETLRDSLYGAAVIGDAQSITEIIQTLPEAQIALASGLRKLVDAYRFDLIMELTKTETKTDT</sequence>
<feature type="transmembrane region" description="Helical" evidence="16">
    <location>
        <begin position="183"/>
        <end position="201"/>
    </location>
</feature>
<dbReference type="KEGG" id="htr:EPV75_04820"/>
<evidence type="ECO:0000256" key="3">
    <source>
        <dbReference type="ARBA" id="ARBA00012438"/>
    </source>
</evidence>
<dbReference type="Proteomes" id="UP000285478">
    <property type="component" value="Chromosome"/>
</dbReference>
<dbReference type="GO" id="GO:0005524">
    <property type="term" value="F:ATP binding"/>
    <property type="evidence" value="ECO:0007669"/>
    <property type="project" value="UniProtKB-KW"/>
</dbReference>
<dbReference type="PANTHER" id="PTHR45339">
    <property type="entry name" value="HYBRID SIGNAL TRANSDUCTION HISTIDINE KINASE J"/>
    <property type="match status" value="1"/>
</dbReference>
<dbReference type="InterPro" id="IPR005467">
    <property type="entry name" value="His_kinase_dom"/>
</dbReference>
<evidence type="ECO:0000256" key="12">
    <source>
        <dbReference type="ARBA" id="ARBA00023012"/>
    </source>
</evidence>
<evidence type="ECO:0000256" key="1">
    <source>
        <dbReference type="ARBA" id="ARBA00000085"/>
    </source>
</evidence>
<dbReference type="InterPro" id="IPR003661">
    <property type="entry name" value="HisK_dim/P_dom"/>
</dbReference>
<keyword evidence="8" id="KW-0547">Nucleotide-binding</keyword>
<keyword evidence="5 14" id="KW-0597">Phosphoprotein</keyword>
<dbReference type="SUPFAM" id="SSF47384">
    <property type="entry name" value="Homodimeric domain of signal transducing histidine kinase"/>
    <property type="match status" value="1"/>
</dbReference>
<protein>
    <recommendedName>
        <fullName evidence="3">histidine kinase</fullName>
        <ecNumber evidence="3">2.7.13.3</ecNumber>
    </recommendedName>
</protein>
<keyword evidence="6" id="KW-0808">Transferase</keyword>
<dbReference type="PANTHER" id="PTHR45339:SF1">
    <property type="entry name" value="HYBRID SIGNAL TRANSDUCTION HISTIDINE KINASE J"/>
    <property type="match status" value="1"/>
</dbReference>
<evidence type="ECO:0000313" key="20">
    <source>
        <dbReference type="EMBL" id="QAB15041.1"/>
    </source>
</evidence>
<dbReference type="CDD" id="cd00082">
    <property type="entry name" value="HisKA"/>
    <property type="match status" value="1"/>
</dbReference>
<dbReference type="GO" id="GO:0000155">
    <property type="term" value="F:phosphorelay sensor kinase activity"/>
    <property type="evidence" value="ECO:0007669"/>
    <property type="project" value="InterPro"/>
</dbReference>
<keyword evidence="15" id="KW-0175">Coiled coil</keyword>
<dbReference type="PROSITE" id="PS50110">
    <property type="entry name" value="RESPONSE_REGULATORY"/>
    <property type="match status" value="1"/>
</dbReference>
<keyword evidence="4" id="KW-1003">Cell membrane</keyword>
<dbReference type="InterPro" id="IPR036097">
    <property type="entry name" value="HisK_dim/P_sf"/>
</dbReference>
<dbReference type="FunFam" id="3.30.565.10:FF:000010">
    <property type="entry name" value="Sensor histidine kinase RcsC"/>
    <property type="match status" value="1"/>
</dbReference>
<dbReference type="CDD" id="cd06225">
    <property type="entry name" value="HAMP"/>
    <property type="match status" value="1"/>
</dbReference>
<dbReference type="EMBL" id="CP035033">
    <property type="protein sequence ID" value="QAB15041.1"/>
    <property type="molecule type" value="Genomic_DNA"/>
</dbReference>
<keyword evidence="12" id="KW-0902">Two-component regulatory system</keyword>
<dbReference type="SMART" id="SM00387">
    <property type="entry name" value="HATPase_c"/>
    <property type="match status" value="1"/>
</dbReference>
<evidence type="ECO:0000256" key="13">
    <source>
        <dbReference type="ARBA" id="ARBA00023136"/>
    </source>
</evidence>
<dbReference type="PRINTS" id="PR00344">
    <property type="entry name" value="BCTRLSENSOR"/>
</dbReference>
<dbReference type="Gene3D" id="3.30.450.20">
    <property type="entry name" value="PAS domain"/>
    <property type="match status" value="1"/>
</dbReference>
<dbReference type="SUPFAM" id="SSF52172">
    <property type="entry name" value="CheY-like"/>
    <property type="match status" value="1"/>
</dbReference>
<evidence type="ECO:0000256" key="16">
    <source>
        <dbReference type="SAM" id="Phobius"/>
    </source>
</evidence>
<evidence type="ECO:0000256" key="11">
    <source>
        <dbReference type="ARBA" id="ARBA00022989"/>
    </source>
</evidence>
<keyword evidence="21" id="KW-1185">Reference proteome</keyword>
<dbReference type="SMART" id="SM00388">
    <property type="entry name" value="HisKA"/>
    <property type="match status" value="1"/>
</dbReference>
<dbReference type="InterPro" id="IPR003660">
    <property type="entry name" value="HAMP_dom"/>
</dbReference>
<dbReference type="AlphaFoldDB" id="A0A410H294"/>
<dbReference type="FunFam" id="1.10.287.130:FF:000004">
    <property type="entry name" value="Ethylene receptor 1"/>
    <property type="match status" value="1"/>
</dbReference>
<dbReference type="InterPro" id="IPR029151">
    <property type="entry name" value="Sensor-like_sf"/>
</dbReference>
<name>A0A410H294_9GAMM</name>
<dbReference type="GO" id="GO:0005886">
    <property type="term" value="C:plasma membrane"/>
    <property type="evidence" value="ECO:0007669"/>
    <property type="project" value="UniProtKB-SubCell"/>
</dbReference>
<dbReference type="SUPFAM" id="SSF55874">
    <property type="entry name" value="ATPase domain of HSP90 chaperone/DNA topoisomerase II/histidine kinase"/>
    <property type="match status" value="1"/>
</dbReference>
<dbReference type="SMART" id="SM00304">
    <property type="entry name" value="HAMP"/>
    <property type="match status" value="1"/>
</dbReference>
<dbReference type="PROSITE" id="PS50109">
    <property type="entry name" value="HIS_KIN"/>
    <property type="match status" value="1"/>
</dbReference>
<dbReference type="EC" id="2.7.13.3" evidence="3"/>
<dbReference type="Pfam" id="PF00512">
    <property type="entry name" value="HisKA"/>
    <property type="match status" value="1"/>
</dbReference>
<dbReference type="SUPFAM" id="SSF103190">
    <property type="entry name" value="Sensory domain-like"/>
    <property type="match status" value="1"/>
</dbReference>
<feature type="domain" description="HAMP" evidence="19">
    <location>
        <begin position="202"/>
        <end position="254"/>
    </location>
</feature>
<comment type="subcellular location">
    <subcellularLocation>
        <location evidence="2">Cell membrane</location>
        <topology evidence="2">Multi-pass membrane protein</topology>
    </subcellularLocation>
</comment>
<evidence type="ECO:0000256" key="10">
    <source>
        <dbReference type="ARBA" id="ARBA00022840"/>
    </source>
</evidence>
<dbReference type="InterPro" id="IPR003594">
    <property type="entry name" value="HATPase_dom"/>
</dbReference>
<evidence type="ECO:0000256" key="6">
    <source>
        <dbReference type="ARBA" id="ARBA00022679"/>
    </source>
</evidence>
<feature type="domain" description="Response regulatory" evidence="18">
    <location>
        <begin position="564"/>
        <end position="680"/>
    </location>
</feature>
<accession>A0A410H294</accession>
<evidence type="ECO:0000256" key="4">
    <source>
        <dbReference type="ARBA" id="ARBA00022475"/>
    </source>
</evidence>
<keyword evidence="7 16" id="KW-0812">Transmembrane</keyword>
<dbReference type="Pfam" id="PF02518">
    <property type="entry name" value="HATPase_c"/>
    <property type="match status" value="1"/>
</dbReference>
<evidence type="ECO:0000256" key="14">
    <source>
        <dbReference type="PROSITE-ProRule" id="PRU00169"/>
    </source>
</evidence>
<dbReference type="CDD" id="cd17546">
    <property type="entry name" value="REC_hyHK_CKI1_RcsC-like"/>
    <property type="match status" value="1"/>
</dbReference>
<dbReference type="PROSITE" id="PS50885">
    <property type="entry name" value="HAMP"/>
    <property type="match status" value="1"/>
</dbReference>
<feature type="coiled-coil region" evidence="15">
    <location>
        <begin position="246"/>
        <end position="301"/>
    </location>
</feature>
<feature type="transmembrane region" description="Helical" evidence="16">
    <location>
        <begin position="17"/>
        <end position="37"/>
    </location>
</feature>
<dbReference type="Pfam" id="PF00072">
    <property type="entry name" value="Response_reg"/>
    <property type="match status" value="1"/>
</dbReference>
<reference evidence="20 21" key="1">
    <citation type="journal article" date="2018" name="Environ. Microbiol.">
        <title>Genomes of ubiquitous marine and hypersaline Hydrogenovibrio, Thiomicrorhabdus and Thiomicrospira spp. encode a diversity of mechanisms to sustain chemolithoautotrophy in heterogeneous environments.</title>
        <authorList>
            <person name="Scott K.M."/>
            <person name="Williams J."/>
            <person name="Porter C.M.B."/>
            <person name="Russel S."/>
            <person name="Harmer T.L."/>
            <person name="Paul J.H."/>
            <person name="Antonen K.M."/>
            <person name="Bridges M.K."/>
            <person name="Camper G.J."/>
            <person name="Campla C.K."/>
            <person name="Casella L.G."/>
            <person name="Chase E."/>
            <person name="Conrad J.W."/>
            <person name="Cruz M.C."/>
            <person name="Dunlap D.S."/>
            <person name="Duran L."/>
            <person name="Fahsbender E.M."/>
            <person name="Goldsmith D.B."/>
            <person name="Keeley R.F."/>
            <person name="Kondoff M.R."/>
            <person name="Kussy B.I."/>
            <person name="Lane M.K."/>
            <person name="Lawler S."/>
            <person name="Leigh B.A."/>
            <person name="Lewis C."/>
            <person name="Lostal L.M."/>
            <person name="Marking D."/>
            <person name="Mancera P.A."/>
            <person name="McClenthan E.C."/>
            <person name="McIntyre E.A."/>
            <person name="Mine J.A."/>
            <person name="Modi S."/>
            <person name="Moore B.D."/>
            <person name="Morgan W.A."/>
            <person name="Nelson K.M."/>
            <person name="Nguyen K.N."/>
            <person name="Ogburn N."/>
            <person name="Parrino D.G."/>
            <person name="Pedapudi A.D."/>
            <person name="Pelham R.P."/>
            <person name="Preece A.M."/>
            <person name="Rampersad E.A."/>
            <person name="Richardson J.C."/>
            <person name="Rodgers C.M."/>
            <person name="Schaffer B.L."/>
            <person name="Sheridan N.E."/>
            <person name="Solone M.R."/>
            <person name="Staley Z.R."/>
            <person name="Tabuchi M."/>
            <person name="Waide R.J."/>
            <person name="Wanjugi P.W."/>
            <person name="Young S."/>
            <person name="Clum A."/>
            <person name="Daum C."/>
            <person name="Huntemann M."/>
            <person name="Ivanova N."/>
            <person name="Kyrpides N."/>
            <person name="Mikhailova N."/>
            <person name="Palaniappan K."/>
            <person name="Pillay M."/>
            <person name="Reddy T.B.K."/>
            <person name="Shapiro N."/>
            <person name="Stamatis D."/>
            <person name="Varghese N."/>
            <person name="Woyke T."/>
            <person name="Boden R."/>
            <person name="Freyermuth S.K."/>
            <person name="Kerfeld C.A."/>
        </authorList>
    </citation>
    <scope>NUCLEOTIDE SEQUENCE [LARGE SCALE GENOMIC DNA]</scope>
    <source>
        <strain evidence="20 21">JR-2</strain>
    </source>
</reference>
<dbReference type="SUPFAM" id="SSF158472">
    <property type="entry name" value="HAMP domain-like"/>
    <property type="match status" value="1"/>
</dbReference>
<comment type="catalytic activity">
    <reaction evidence="1">
        <text>ATP + protein L-histidine = ADP + protein N-phospho-L-histidine.</text>
        <dbReference type="EC" id="2.7.13.3"/>
    </reaction>
</comment>
<evidence type="ECO:0000256" key="8">
    <source>
        <dbReference type="ARBA" id="ARBA00022741"/>
    </source>
</evidence>
<evidence type="ECO:0000256" key="5">
    <source>
        <dbReference type="ARBA" id="ARBA00022553"/>
    </source>
</evidence>
<evidence type="ECO:0000256" key="15">
    <source>
        <dbReference type="SAM" id="Coils"/>
    </source>
</evidence>
<dbReference type="Gene3D" id="3.40.50.2300">
    <property type="match status" value="1"/>
</dbReference>
<feature type="domain" description="Histidine kinase" evidence="17">
    <location>
        <begin position="315"/>
        <end position="535"/>
    </location>
</feature>
<evidence type="ECO:0000256" key="7">
    <source>
        <dbReference type="ARBA" id="ARBA00022692"/>
    </source>
</evidence>
<evidence type="ECO:0000259" key="17">
    <source>
        <dbReference type="PROSITE" id="PS50109"/>
    </source>
</evidence>
<evidence type="ECO:0000259" key="18">
    <source>
        <dbReference type="PROSITE" id="PS50110"/>
    </source>
</evidence>
<dbReference type="InterPro" id="IPR004358">
    <property type="entry name" value="Sig_transdc_His_kin-like_C"/>
</dbReference>
<dbReference type="RefSeq" id="WP_128384643.1">
    <property type="nucleotide sequence ID" value="NZ_CP035033.1"/>
</dbReference>
<dbReference type="Gene3D" id="3.30.565.10">
    <property type="entry name" value="Histidine kinase-like ATPase, C-terminal domain"/>
    <property type="match status" value="1"/>
</dbReference>
<dbReference type="Gene3D" id="1.10.287.130">
    <property type="match status" value="1"/>
</dbReference>
<dbReference type="SMART" id="SM00448">
    <property type="entry name" value="REC"/>
    <property type="match status" value="1"/>
</dbReference>
<evidence type="ECO:0000259" key="19">
    <source>
        <dbReference type="PROSITE" id="PS50885"/>
    </source>
</evidence>
<proteinExistence type="predicted"/>
<feature type="modified residue" description="4-aspartylphosphate" evidence="14">
    <location>
        <position position="613"/>
    </location>
</feature>
<evidence type="ECO:0000256" key="9">
    <source>
        <dbReference type="ARBA" id="ARBA00022777"/>
    </source>
</evidence>
<dbReference type="InterPro" id="IPR001789">
    <property type="entry name" value="Sig_transdc_resp-reg_receiver"/>
</dbReference>